<dbReference type="Proteomes" id="UP000236884">
    <property type="component" value="Chromosome"/>
</dbReference>
<feature type="signal peptide" evidence="5">
    <location>
        <begin position="1"/>
        <end position="28"/>
    </location>
</feature>
<evidence type="ECO:0000313" key="7">
    <source>
        <dbReference type="EMBL" id="BAT60215.1"/>
    </source>
</evidence>
<dbReference type="PANTHER" id="PTHR42978">
    <property type="entry name" value="QUORUM-QUENCHING LACTONASE YTNP-RELATED-RELATED"/>
    <property type="match status" value="1"/>
</dbReference>
<dbReference type="InterPro" id="IPR006311">
    <property type="entry name" value="TAT_signal"/>
</dbReference>
<evidence type="ECO:0000256" key="4">
    <source>
        <dbReference type="ARBA" id="ARBA00022833"/>
    </source>
</evidence>
<dbReference type="EC" id="3.1.1.-" evidence="7"/>
<evidence type="ECO:0000313" key="8">
    <source>
        <dbReference type="Proteomes" id="UP000236884"/>
    </source>
</evidence>
<dbReference type="SUPFAM" id="SSF56281">
    <property type="entry name" value="Metallo-hydrolase/oxidoreductase"/>
    <property type="match status" value="1"/>
</dbReference>
<dbReference type="EMBL" id="AP014946">
    <property type="protein sequence ID" value="BAT60215.1"/>
    <property type="molecule type" value="Genomic_DNA"/>
</dbReference>
<dbReference type="CDD" id="cd07720">
    <property type="entry name" value="OPHC2-like_MBL-fold"/>
    <property type="match status" value="1"/>
</dbReference>
<feature type="domain" description="Metallo-beta-lactamase" evidence="6">
    <location>
        <begin position="92"/>
        <end position="302"/>
    </location>
</feature>
<dbReference type="InterPro" id="IPR051013">
    <property type="entry name" value="MBL_superfamily_lactonases"/>
</dbReference>
<keyword evidence="2" id="KW-0479">Metal-binding</keyword>
<name>A0A0S3PW97_9BRAD</name>
<dbReference type="PANTHER" id="PTHR42978:SF6">
    <property type="entry name" value="QUORUM-QUENCHING LACTONASE YTNP-RELATED"/>
    <property type="match status" value="1"/>
</dbReference>
<keyword evidence="8" id="KW-1185">Reference proteome</keyword>
<comment type="similarity">
    <text evidence="1">Belongs to the metallo-beta-lactamase superfamily.</text>
</comment>
<protein>
    <submittedName>
        <fullName evidence="7">Putative quorum-quenching lactonase YtnP</fullName>
        <ecNumber evidence="7">3.1.1.-</ecNumber>
    </submittedName>
</protein>
<accession>A0A0S3PW97</accession>
<dbReference type="InterPro" id="IPR001279">
    <property type="entry name" value="Metallo-B-lactamas"/>
</dbReference>
<dbReference type="Gene3D" id="3.60.15.10">
    <property type="entry name" value="Ribonuclease Z/Hydroxyacylglutathione hydrolase-like"/>
    <property type="match status" value="1"/>
</dbReference>
<organism evidence="7 8">
    <name type="scientific">Variibacter gotjawalensis</name>
    <dbReference type="NCBI Taxonomy" id="1333996"/>
    <lineage>
        <taxon>Bacteria</taxon>
        <taxon>Pseudomonadati</taxon>
        <taxon>Pseudomonadota</taxon>
        <taxon>Alphaproteobacteria</taxon>
        <taxon>Hyphomicrobiales</taxon>
        <taxon>Nitrobacteraceae</taxon>
        <taxon>Variibacter</taxon>
    </lineage>
</organism>
<evidence type="ECO:0000256" key="5">
    <source>
        <dbReference type="SAM" id="SignalP"/>
    </source>
</evidence>
<evidence type="ECO:0000259" key="6">
    <source>
        <dbReference type="SMART" id="SM00849"/>
    </source>
</evidence>
<dbReference type="SMART" id="SM00849">
    <property type="entry name" value="Lactamase_B"/>
    <property type="match status" value="1"/>
</dbReference>
<sequence length="329" mass="35369">MTIDRRTVLTAAGAAALASQLPSTTANAASPPTGQQNAGFYRYKVGDFEITVVTDGVNRFKVPENFITNVKFDDVKAEIAQSFMSADEFSVPYSPIVVNTGSKLIVIDTGTGEANFATSKGAAGQFQRNLAAAGIDAKNVDTVIISHYHGDHVNGLLKADGTLAFPNAEILVPATEHKFWMDDGEMSRATPGRMQGLFKNNRSLFSGEVAKRVKTYDAGKEVVSGITAVATPGHTPGHTSHIIASGNKRVVAQADVTNVPFLFAKNPGWHAAFDQDGKMAEETRRKFYDMLAAEKVTVQGFHYPFPAVGHVEKDGNGYRVIPVMWSSSL</sequence>
<evidence type="ECO:0000256" key="3">
    <source>
        <dbReference type="ARBA" id="ARBA00022801"/>
    </source>
</evidence>
<dbReference type="PROSITE" id="PS51318">
    <property type="entry name" value="TAT"/>
    <property type="match status" value="1"/>
</dbReference>
<dbReference type="GO" id="GO:0046872">
    <property type="term" value="F:metal ion binding"/>
    <property type="evidence" value="ECO:0007669"/>
    <property type="project" value="UniProtKB-KW"/>
</dbReference>
<proteinExistence type="inferred from homology"/>
<dbReference type="GO" id="GO:0016787">
    <property type="term" value="F:hydrolase activity"/>
    <property type="evidence" value="ECO:0007669"/>
    <property type="project" value="UniProtKB-KW"/>
</dbReference>
<evidence type="ECO:0000256" key="1">
    <source>
        <dbReference type="ARBA" id="ARBA00007749"/>
    </source>
</evidence>
<dbReference type="KEGG" id="vgo:GJW-30_1_02751"/>
<keyword evidence="4" id="KW-0862">Zinc</keyword>
<keyword evidence="5" id="KW-0732">Signal</keyword>
<dbReference type="Pfam" id="PF00753">
    <property type="entry name" value="Lactamase_B"/>
    <property type="match status" value="1"/>
</dbReference>
<reference evidence="7 8" key="1">
    <citation type="submission" date="2015-08" db="EMBL/GenBank/DDBJ databases">
        <title>Investigation of the bacterial diversity of lava forest soil.</title>
        <authorList>
            <person name="Lee J.S."/>
        </authorList>
    </citation>
    <scope>NUCLEOTIDE SEQUENCE [LARGE SCALE GENOMIC DNA]</scope>
    <source>
        <strain evidence="7 8">GJW-30</strain>
    </source>
</reference>
<dbReference type="InterPro" id="IPR036866">
    <property type="entry name" value="RibonucZ/Hydroxyglut_hydro"/>
</dbReference>
<feature type="chain" id="PRO_5006615867" evidence="5">
    <location>
        <begin position="29"/>
        <end position="329"/>
    </location>
</feature>
<dbReference type="OrthoDB" id="9773738at2"/>
<gene>
    <name evidence="7" type="primary">ytnP_4</name>
    <name evidence="7" type="ORF">GJW-30_1_02751</name>
</gene>
<evidence type="ECO:0000256" key="2">
    <source>
        <dbReference type="ARBA" id="ARBA00022723"/>
    </source>
</evidence>
<dbReference type="AlphaFoldDB" id="A0A0S3PW97"/>
<keyword evidence="3 7" id="KW-0378">Hydrolase</keyword>
<dbReference type="RefSeq" id="WP_096356227.1">
    <property type="nucleotide sequence ID" value="NZ_AP014946.1"/>
</dbReference>